<dbReference type="NCBIfam" id="TIGR02937">
    <property type="entry name" value="sigma70-ECF"/>
    <property type="match status" value="1"/>
</dbReference>
<protein>
    <submittedName>
        <fullName evidence="8">RNA polymerase sigma factor</fullName>
    </submittedName>
</protein>
<dbReference type="InterPro" id="IPR014284">
    <property type="entry name" value="RNA_pol_sigma-70_dom"/>
</dbReference>
<feature type="domain" description="RNA polymerase sigma-70 region 2" evidence="6">
    <location>
        <begin position="22"/>
        <end position="88"/>
    </location>
</feature>
<dbReference type="PANTHER" id="PTHR43133:SF8">
    <property type="entry name" value="RNA POLYMERASE SIGMA FACTOR HI_1459-RELATED"/>
    <property type="match status" value="1"/>
</dbReference>
<keyword evidence="3" id="KW-0731">Sigma factor</keyword>
<comment type="caution">
    <text evidence="8">The sequence shown here is derived from an EMBL/GenBank/DDBJ whole genome shotgun (WGS) entry which is preliminary data.</text>
</comment>
<dbReference type="Pfam" id="PF08281">
    <property type="entry name" value="Sigma70_r4_2"/>
    <property type="match status" value="1"/>
</dbReference>
<dbReference type="CDD" id="cd06171">
    <property type="entry name" value="Sigma70_r4"/>
    <property type="match status" value="1"/>
</dbReference>
<dbReference type="SUPFAM" id="SSF88946">
    <property type="entry name" value="Sigma2 domain of RNA polymerase sigma factors"/>
    <property type="match status" value="1"/>
</dbReference>
<dbReference type="Proteomes" id="UP000618943">
    <property type="component" value="Unassembled WGS sequence"/>
</dbReference>
<dbReference type="InterPro" id="IPR007627">
    <property type="entry name" value="RNA_pol_sigma70_r2"/>
</dbReference>
<keyword evidence="5" id="KW-0804">Transcription</keyword>
<feature type="domain" description="RNA polymerase sigma factor 70 region 4 type 2" evidence="7">
    <location>
        <begin position="118"/>
        <end position="166"/>
    </location>
</feature>
<comment type="similarity">
    <text evidence="1">Belongs to the sigma-70 factor family. ECF subfamily.</text>
</comment>
<keyword evidence="4" id="KW-0238">DNA-binding</keyword>
<dbReference type="PANTHER" id="PTHR43133">
    <property type="entry name" value="RNA POLYMERASE ECF-TYPE SIGMA FACTO"/>
    <property type="match status" value="1"/>
</dbReference>
<organism evidence="8 9">
    <name type="scientific">Viridibacillus soli</name>
    <dbReference type="NCBI Taxonomy" id="2798301"/>
    <lineage>
        <taxon>Bacteria</taxon>
        <taxon>Bacillati</taxon>
        <taxon>Bacillota</taxon>
        <taxon>Bacilli</taxon>
        <taxon>Bacillales</taxon>
        <taxon>Caryophanaceae</taxon>
        <taxon>Viridibacillus</taxon>
    </lineage>
</organism>
<dbReference type="InterPro" id="IPR039425">
    <property type="entry name" value="RNA_pol_sigma-70-like"/>
</dbReference>
<dbReference type="Gene3D" id="1.10.10.10">
    <property type="entry name" value="Winged helix-like DNA-binding domain superfamily/Winged helix DNA-binding domain"/>
    <property type="match status" value="1"/>
</dbReference>
<dbReference type="SUPFAM" id="SSF88659">
    <property type="entry name" value="Sigma3 and sigma4 domains of RNA polymerase sigma factors"/>
    <property type="match status" value="1"/>
</dbReference>
<dbReference type="Gene3D" id="1.10.1740.10">
    <property type="match status" value="1"/>
</dbReference>
<dbReference type="EMBL" id="JAEOAH010000047">
    <property type="protein sequence ID" value="MBK3497059.1"/>
    <property type="molecule type" value="Genomic_DNA"/>
</dbReference>
<evidence type="ECO:0000256" key="4">
    <source>
        <dbReference type="ARBA" id="ARBA00023125"/>
    </source>
</evidence>
<proteinExistence type="inferred from homology"/>
<sequence length="180" mass="21325">MKDDYELIKEIKLGSKVAMEELVDKYYKQIFHYTYRILGSYEDAYDATQEVFIAMMKALPTYQEHGKFISWLYTIAHNRCMNNYNKLKKHKSELIEEQEMSATEDHSNQYANSVFAKELLDTLPKIQKSTLILKYYHDLTSKEIAKITGVTIFTVKSRLYQGLQKLRKTIKEREKNERKG</sequence>
<gene>
    <name evidence="8" type="ORF">JFL43_19905</name>
</gene>
<dbReference type="InterPro" id="IPR013249">
    <property type="entry name" value="RNA_pol_sigma70_r4_t2"/>
</dbReference>
<evidence type="ECO:0000256" key="1">
    <source>
        <dbReference type="ARBA" id="ARBA00010641"/>
    </source>
</evidence>
<keyword evidence="2" id="KW-0805">Transcription regulation</keyword>
<keyword evidence="9" id="KW-1185">Reference proteome</keyword>
<dbReference type="InterPro" id="IPR013324">
    <property type="entry name" value="RNA_pol_sigma_r3/r4-like"/>
</dbReference>
<evidence type="ECO:0000256" key="5">
    <source>
        <dbReference type="ARBA" id="ARBA00023163"/>
    </source>
</evidence>
<evidence type="ECO:0000259" key="7">
    <source>
        <dbReference type="Pfam" id="PF08281"/>
    </source>
</evidence>
<dbReference type="RefSeq" id="WP_200750362.1">
    <property type="nucleotide sequence ID" value="NZ_JAEOAH010000047.1"/>
</dbReference>
<evidence type="ECO:0000256" key="3">
    <source>
        <dbReference type="ARBA" id="ARBA00023082"/>
    </source>
</evidence>
<evidence type="ECO:0000313" key="8">
    <source>
        <dbReference type="EMBL" id="MBK3497059.1"/>
    </source>
</evidence>
<evidence type="ECO:0000256" key="2">
    <source>
        <dbReference type="ARBA" id="ARBA00023015"/>
    </source>
</evidence>
<dbReference type="InterPro" id="IPR036388">
    <property type="entry name" value="WH-like_DNA-bd_sf"/>
</dbReference>
<evidence type="ECO:0000259" key="6">
    <source>
        <dbReference type="Pfam" id="PF04542"/>
    </source>
</evidence>
<evidence type="ECO:0000313" key="9">
    <source>
        <dbReference type="Proteomes" id="UP000618943"/>
    </source>
</evidence>
<dbReference type="InterPro" id="IPR013325">
    <property type="entry name" value="RNA_pol_sigma_r2"/>
</dbReference>
<name>A0ABS1HCB6_9BACL</name>
<dbReference type="Pfam" id="PF04542">
    <property type="entry name" value="Sigma70_r2"/>
    <property type="match status" value="1"/>
</dbReference>
<reference evidence="8 9" key="1">
    <citation type="submission" date="2020-12" db="EMBL/GenBank/DDBJ databases">
        <title>YIM B01967 draft genome.</title>
        <authorList>
            <person name="Yan X."/>
        </authorList>
    </citation>
    <scope>NUCLEOTIDE SEQUENCE [LARGE SCALE GENOMIC DNA]</scope>
    <source>
        <strain evidence="8 9">YIM B01967</strain>
    </source>
</reference>
<accession>A0ABS1HCB6</accession>